<reference evidence="8 9" key="1">
    <citation type="submission" date="2018-08" db="EMBL/GenBank/DDBJ databases">
        <title>Chitinophaga sp. K20C18050901, a novel bacterium isolated from forest soil.</title>
        <authorList>
            <person name="Wang C."/>
        </authorList>
    </citation>
    <scope>NUCLEOTIDE SEQUENCE [LARGE SCALE GENOMIC DNA]</scope>
    <source>
        <strain evidence="8 9">K20C18050901</strain>
    </source>
</reference>
<evidence type="ECO:0000259" key="5">
    <source>
        <dbReference type="Pfam" id="PF08531"/>
    </source>
</evidence>
<evidence type="ECO:0000259" key="7">
    <source>
        <dbReference type="Pfam" id="PF17390"/>
    </source>
</evidence>
<dbReference type="Proteomes" id="UP000261174">
    <property type="component" value="Unassembled WGS sequence"/>
</dbReference>
<dbReference type="InterPro" id="IPR035398">
    <property type="entry name" value="Bac_rhamnosid_C"/>
</dbReference>
<dbReference type="OrthoDB" id="9766741at2"/>
<dbReference type="Pfam" id="PF17389">
    <property type="entry name" value="Bac_rhamnosid6H"/>
    <property type="match status" value="1"/>
</dbReference>
<accession>A0A3E1PAP3</accession>
<gene>
    <name evidence="8" type="ORF">DXN04_01850</name>
</gene>
<dbReference type="Gene3D" id="2.60.420.10">
    <property type="entry name" value="Maltose phosphorylase, domain 3"/>
    <property type="match status" value="1"/>
</dbReference>
<dbReference type="PANTHER" id="PTHR33307:SF11">
    <property type="entry name" value="ALPHA-L-RHAMNOSIDASE"/>
    <property type="match status" value="1"/>
</dbReference>
<name>A0A3E1PAP3_9BACT</name>
<feature type="domain" description="Alpha-L-rhamnosidase six-hairpin glycosidase" evidence="6">
    <location>
        <begin position="312"/>
        <end position="647"/>
    </location>
</feature>
<evidence type="ECO:0000313" key="9">
    <source>
        <dbReference type="Proteomes" id="UP000261174"/>
    </source>
</evidence>
<evidence type="ECO:0000259" key="6">
    <source>
        <dbReference type="Pfam" id="PF17389"/>
    </source>
</evidence>
<dbReference type="Gene3D" id="2.60.120.260">
    <property type="entry name" value="Galactose-binding domain-like"/>
    <property type="match status" value="2"/>
</dbReference>
<dbReference type="PIRSF" id="PIRSF010631">
    <property type="entry name" value="A-rhamnsds"/>
    <property type="match status" value="1"/>
</dbReference>
<dbReference type="EMBL" id="QTJV01000001">
    <property type="protein sequence ID" value="RFM37078.1"/>
    <property type="molecule type" value="Genomic_DNA"/>
</dbReference>
<feature type="domain" description="Bacterial alpha-L-rhamnosidase N-terminal" evidence="5">
    <location>
        <begin position="37"/>
        <end position="202"/>
    </location>
</feature>
<evidence type="ECO:0000256" key="1">
    <source>
        <dbReference type="ARBA" id="ARBA00001445"/>
    </source>
</evidence>
<feature type="domain" description="Alpha-L-rhamnosidase concanavalin-like" evidence="4">
    <location>
        <begin position="215"/>
        <end position="299"/>
    </location>
</feature>
<dbReference type="SUPFAM" id="SSF48208">
    <property type="entry name" value="Six-hairpin glycosidases"/>
    <property type="match status" value="1"/>
</dbReference>
<protein>
    <recommendedName>
        <fullName evidence="2">alpha-L-rhamnosidase</fullName>
        <ecNumber evidence="2">3.2.1.40</ecNumber>
    </recommendedName>
</protein>
<evidence type="ECO:0000259" key="4">
    <source>
        <dbReference type="Pfam" id="PF05592"/>
    </source>
</evidence>
<dbReference type="Gene3D" id="1.50.10.10">
    <property type="match status" value="1"/>
</dbReference>
<comment type="catalytic activity">
    <reaction evidence="1">
        <text>Hydrolysis of terminal non-reducing alpha-L-rhamnose residues in alpha-L-rhamnosides.</text>
        <dbReference type="EC" id="3.2.1.40"/>
    </reaction>
</comment>
<evidence type="ECO:0000256" key="2">
    <source>
        <dbReference type="ARBA" id="ARBA00012652"/>
    </source>
</evidence>
<dbReference type="GO" id="GO:0030596">
    <property type="term" value="F:alpha-L-rhamnosidase activity"/>
    <property type="evidence" value="ECO:0007669"/>
    <property type="project" value="UniProtKB-EC"/>
</dbReference>
<keyword evidence="3" id="KW-0378">Hydrolase</keyword>
<dbReference type="EC" id="3.2.1.40" evidence="2"/>
<proteinExistence type="predicted"/>
<dbReference type="AlphaFoldDB" id="A0A3E1PAP3"/>
<keyword evidence="9" id="KW-1185">Reference proteome</keyword>
<dbReference type="InterPro" id="IPR012341">
    <property type="entry name" value="6hp_glycosidase-like_sf"/>
</dbReference>
<dbReference type="PANTHER" id="PTHR33307">
    <property type="entry name" value="ALPHA-RHAMNOSIDASE (EUROFUNG)"/>
    <property type="match status" value="1"/>
</dbReference>
<dbReference type="InterPro" id="IPR035396">
    <property type="entry name" value="Bac_rhamnosid6H"/>
</dbReference>
<dbReference type="InterPro" id="IPR008902">
    <property type="entry name" value="Rhamnosid_concanavalin"/>
</dbReference>
<dbReference type="Pfam" id="PF17390">
    <property type="entry name" value="Bac_rhamnosid_C"/>
    <property type="match status" value="1"/>
</dbReference>
<dbReference type="InterPro" id="IPR016007">
    <property type="entry name" value="Alpha_rhamnosid"/>
</dbReference>
<feature type="domain" description="Alpha-L-rhamnosidase C-terminal" evidence="7">
    <location>
        <begin position="650"/>
        <end position="727"/>
    </location>
</feature>
<dbReference type="InterPro" id="IPR013737">
    <property type="entry name" value="Bac_rhamnosid_N"/>
</dbReference>
<dbReference type="Pfam" id="PF08531">
    <property type="entry name" value="Bac_rhamnosid_N"/>
    <property type="match status" value="1"/>
</dbReference>
<sequence>MPDSLRLVPGLPEDKSKAQQRTVTPLFRKSFTITRPIKSARLIITGLGHYECSINGKKPGKHFLAPGWTNYDKRVFYNTYDVTACLKNGENVIGVIVGNGFYYINKERYHKLLTAFGYPKMYCELQLSYTDGTTASIASDQSWKTAPSPITFTSIYGGEDYDARLEQDGWDSPGFDDQGWRNALLVKAPAGKLEEEKDFPVVLAESIPVKSIHNNVYDFGQNASGIVSLKIKGHKGQTVKLIPAELLTSAGLANQGATGRPYYYSYTLKGDGVEEWQPRFSYYGFRYVQVEGAGPDQIIDLKLLHNRNSSPENGSFTCSNPLFNQIYDLIKWAIKSNLQSVATDCPHREKLGWLEQDYLMGNSIQFNYDIRLLYQKIVNDMIDAQTAGGLVPDIAPEFVFFDDNGFGFRDSPEWGSACVILPWLLYKWYGDTATMETAYPMMQRYVAYLESRSNDQILSYGLGDWFDYGPARPGAAQLTPKELTATAIYYYDCKLLADMAAILKKKDADAYRQQAGKIKLAFNSKFFNKQTCLYATGSQTAMAMPLCTGLVEEAYKTAVFKNLVDSITTNNNKLTAGDIGFHFLVQALQEGGASQLIYNMNCRNDVPGYGYQLAKGATALTESWPALAEVSNNHLMLGHIMEWFYNGLAGIQQAENSVAFRNIIIRPEIVGDITYVKATYHIPAGTILSEWELKNQHFTLHVNIPPHTNASIKIPAAPTQTITENGKLIKPAHYENGRATVRISSGAYVFSVN</sequence>
<organism evidence="8 9">
    <name type="scientific">Chitinophaga silvisoli</name>
    <dbReference type="NCBI Taxonomy" id="2291814"/>
    <lineage>
        <taxon>Bacteria</taxon>
        <taxon>Pseudomonadati</taxon>
        <taxon>Bacteroidota</taxon>
        <taxon>Chitinophagia</taxon>
        <taxon>Chitinophagales</taxon>
        <taxon>Chitinophagaceae</taxon>
        <taxon>Chitinophaga</taxon>
    </lineage>
</organism>
<evidence type="ECO:0000256" key="3">
    <source>
        <dbReference type="ARBA" id="ARBA00022801"/>
    </source>
</evidence>
<evidence type="ECO:0000313" key="8">
    <source>
        <dbReference type="EMBL" id="RFM37078.1"/>
    </source>
</evidence>
<dbReference type="GO" id="GO:0005975">
    <property type="term" value="P:carbohydrate metabolic process"/>
    <property type="evidence" value="ECO:0007669"/>
    <property type="project" value="InterPro"/>
</dbReference>
<dbReference type="InterPro" id="IPR008928">
    <property type="entry name" value="6-hairpin_glycosidase_sf"/>
</dbReference>
<dbReference type="Pfam" id="PF05592">
    <property type="entry name" value="Bac_rhamnosid"/>
    <property type="match status" value="1"/>
</dbReference>
<comment type="caution">
    <text evidence="8">The sequence shown here is derived from an EMBL/GenBank/DDBJ whole genome shotgun (WGS) entry which is preliminary data.</text>
</comment>